<reference evidence="2 3" key="1">
    <citation type="submission" date="2023-03" db="EMBL/GenBank/DDBJ databases">
        <title>WGS of Gossypium arboreum.</title>
        <authorList>
            <person name="Yu D."/>
        </authorList>
    </citation>
    <scope>NUCLEOTIDE SEQUENCE [LARGE SCALE GENOMIC DNA]</scope>
    <source>
        <tissue evidence="2">Leaf</tissue>
    </source>
</reference>
<feature type="region of interest" description="Disordered" evidence="1">
    <location>
        <begin position="229"/>
        <end position="278"/>
    </location>
</feature>
<protein>
    <submittedName>
        <fullName evidence="2">Uncharacterized protein</fullName>
    </submittedName>
</protein>
<organism evidence="2 3">
    <name type="scientific">Gossypium arboreum</name>
    <name type="common">Tree cotton</name>
    <name type="synonym">Gossypium nanking</name>
    <dbReference type="NCBI Taxonomy" id="29729"/>
    <lineage>
        <taxon>Eukaryota</taxon>
        <taxon>Viridiplantae</taxon>
        <taxon>Streptophyta</taxon>
        <taxon>Embryophyta</taxon>
        <taxon>Tracheophyta</taxon>
        <taxon>Spermatophyta</taxon>
        <taxon>Magnoliopsida</taxon>
        <taxon>eudicotyledons</taxon>
        <taxon>Gunneridae</taxon>
        <taxon>Pentapetalae</taxon>
        <taxon>rosids</taxon>
        <taxon>malvids</taxon>
        <taxon>Malvales</taxon>
        <taxon>Malvaceae</taxon>
        <taxon>Malvoideae</taxon>
        <taxon>Gossypium</taxon>
    </lineage>
</organism>
<proteinExistence type="predicted"/>
<gene>
    <name evidence="2" type="ORF">PVK06_042835</name>
</gene>
<sequence>MGRCIDWAALEQIQMADAVRALLTTDPWGLFFEIVEPMYLELTLELCSTFYLQTAMVEFDDLEMVQFRLSGLVRQLSVPEFGIVLGLYTEEFMDENELDTLNRHIHYSLSKCWSSLVPDSATYDPNRSKTSALTPSLRYLHAILVDTLTGQRENTGVVNTHDAYFLWSMVNRHVFDLVYFIALAIRHQTERYRRGVISIGPYGISSMLHMKMIERRCGTDPLQYRLVQSAEEEDPEDITDDVPPRHEDPPSQPPSIHRPVHTAASLSDISERLTRFEQ</sequence>
<dbReference type="Proteomes" id="UP001358586">
    <property type="component" value="Chromosome 12"/>
</dbReference>
<feature type="compositionally biased region" description="Basic and acidic residues" evidence="1">
    <location>
        <begin position="269"/>
        <end position="278"/>
    </location>
</feature>
<name>A0ABR0MM86_GOSAR</name>
<evidence type="ECO:0000256" key="1">
    <source>
        <dbReference type="SAM" id="MobiDB-lite"/>
    </source>
</evidence>
<keyword evidence="3" id="KW-1185">Reference proteome</keyword>
<evidence type="ECO:0000313" key="3">
    <source>
        <dbReference type="Proteomes" id="UP001358586"/>
    </source>
</evidence>
<accession>A0ABR0MM86</accession>
<comment type="caution">
    <text evidence="2">The sequence shown here is derived from an EMBL/GenBank/DDBJ whole genome shotgun (WGS) entry which is preliminary data.</text>
</comment>
<feature type="compositionally biased region" description="Acidic residues" evidence="1">
    <location>
        <begin position="230"/>
        <end position="240"/>
    </location>
</feature>
<evidence type="ECO:0000313" key="2">
    <source>
        <dbReference type="EMBL" id="KAK5774971.1"/>
    </source>
</evidence>
<dbReference type="EMBL" id="JARKNE010000012">
    <property type="protein sequence ID" value="KAK5774971.1"/>
    <property type="molecule type" value="Genomic_DNA"/>
</dbReference>